<evidence type="ECO:0000259" key="6">
    <source>
        <dbReference type="Pfam" id="PF01494"/>
    </source>
</evidence>
<dbReference type="PANTHER" id="PTHR46720:SF3">
    <property type="entry name" value="FAD-BINDING DOMAIN-CONTAINING PROTEIN-RELATED"/>
    <property type="match status" value="1"/>
</dbReference>
<gene>
    <name evidence="7" type="ORF">SCUCBS95973_009649</name>
</gene>
<dbReference type="PRINTS" id="PR00420">
    <property type="entry name" value="RNGMNOXGNASE"/>
</dbReference>
<keyword evidence="3" id="KW-0274">FAD</keyword>
<feature type="compositionally biased region" description="Low complexity" evidence="5">
    <location>
        <begin position="28"/>
        <end position="44"/>
    </location>
</feature>
<feature type="region of interest" description="Disordered" evidence="5">
    <location>
        <begin position="14"/>
        <end position="52"/>
    </location>
</feature>
<evidence type="ECO:0000256" key="3">
    <source>
        <dbReference type="ARBA" id="ARBA00022827"/>
    </source>
</evidence>
<evidence type="ECO:0000256" key="4">
    <source>
        <dbReference type="ARBA" id="ARBA00023002"/>
    </source>
</evidence>
<evidence type="ECO:0000256" key="1">
    <source>
        <dbReference type="ARBA" id="ARBA00007992"/>
    </source>
</evidence>
<comment type="similarity">
    <text evidence="1">Belongs to the paxM FAD-dependent monooxygenase family.</text>
</comment>
<evidence type="ECO:0000313" key="7">
    <source>
        <dbReference type="EMBL" id="CAK7236562.1"/>
    </source>
</evidence>
<dbReference type="SUPFAM" id="SSF51905">
    <property type="entry name" value="FAD/NAD(P)-binding domain"/>
    <property type="match status" value="1"/>
</dbReference>
<comment type="caution">
    <text evidence="7">The sequence shown here is derived from an EMBL/GenBank/DDBJ whole genome shotgun (WGS) entry which is preliminary data.</text>
</comment>
<organism evidence="7 8">
    <name type="scientific">Sporothrix curviconia</name>
    <dbReference type="NCBI Taxonomy" id="1260050"/>
    <lineage>
        <taxon>Eukaryota</taxon>
        <taxon>Fungi</taxon>
        <taxon>Dikarya</taxon>
        <taxon>Ascomycota</taxon>
        <taxon>Pezizomycotina</taxon>
        <taxon>Sordariomycetes</taxon>
        <taxon>Sordariomycetidae</taxon>
        <taxon>Ophiostomatales</taxon>
        <taxon>Ophiostomataceae</taxon>
        <taxon>Sporothrix</taxon>
    </lineage>
</organism>
<dbReference type="InterPro" id="IPR002938">
    <property type="entry name" value="FAD-bd"/>
</dbReference>
<accession>A0ABP0CWQ9</accession>
<dbReference type="InterPro" id="IPR036188">
    <property type="entry name" value="FAD/NAD-bd_sf"/>
</dbReference>
<dbReference type="Gene3D" id="3.50.50.60">
    <property type="entry name" value="FAD/NAD(P)-binding domain"/>
    <property type="match status" value="1"/>
</dbReference>
<evidence type="ECO:0000313" key="8">
    <source>
        <dbReference type="Proteomes" id="UP001642405"/>
    </source>
</evidence>
<dbReference type="Proteomes" id="UP001642405">
    <property type="component" value="Unassembled WGS sequence"/>
</dbReference>
<reference evidence="7 8" key="1">
    <citation type="submission" date="2024-01" db="EMBL/GenBank/DDBJ databases">
        <authorList>
            <person name="Allen C."/>
            <person name="Tagirdzhanova G."/>
        </authorList>
    </citation>
    <scope>NUCLEOTIDE SEQUENCE [LARGE SCALE GENOMIC DNA]</scope>
</reference>
<keyword evidence="2" id="KW-0285">Flavoprotein</keyword>
<dbReference type="EMBL" id="CAWUHB010000118">
    <property type="protein sequence ID" value="CAK7236562.1"/>
    <property type="molecule type" value="Genomic_DNA"/>
</dbReference>
<sequence>MGVVLSRLRRFLGRSGPAKTSAPAQPHTASAKSTESAESVQSTASPPPTVPPAAGRSPIHIAIVGSGIGGLSLAVGCLRNNVSFTIYESALKYSVIGAGVGLGPNALRAMALISPELRALYDTISSGNLSQEKLHVAMEAMYAEPGFGEKRGWTPQPFGAPCYERTSAHRADLLDILTSQVPKNTVQFNKRVTDITQFPNEGCVKLSFADGTTAKATAVIGCDGVKGASRAMVLGPAGFPEEIAPVFAGKYAYRSIVPMAKAQEVLGAEYAGDAKCFNGTNVNIMTYPISSGTECNIVACMFTDKPWTHATWTHRVTEDEVRADFADVDDRLVALISCAEPVQWALHHHIKTSIYYHGLVCLLGDSAHATTPHQASGAGMSIEDALILSHVLGAVQDWRELPAAFAAYDEVRRPRAQKIVRTSQELGAIYACRDPRYGDDMGKIVKNLNDRFLWIWEHNLEADMATVRRRFQEMHKGC</sequence>
<keyword evidence="8" id="KW-1185">Reference proteome</keyword>
<feature type="domain" description="FAD-binding" evidence="6">
    <location>
        <begin position="61"/>
        <end position="422"/>
    </location>
</feature>
<dbReference type="Pfam" id="PF01494">
    <property type="entry name" value="FAD_binding_3"/>
    <property type="match status" value="1"/>
</dbReference>
<keyword evidence="4" id="KW-0560">Oxidoreductase</keyword>
<dbReference type="PANTHER" id="PTHR46720">
    <property type="entry name" value="HYDROXYLASE, PUTATIVE (AFU_ORTHOLOGUE AFUA_3G01460)-RELATED"/>
    <property type="match status" value="1"/>
</dbReference>
<proteinExistence type="inferred from homology"/>
<dbReference type="SUPFAM" id="SSF54373">
    <property type="entry name" value="FAD-linked reductases, C-terminal domain"/>
    <property type="match status" value="1"/>
</dbReference>
<evidence type="ECO:0000256" key="2">
    <source>
        <dbReference type="ARBA" id="ARBA00022630"/>
    </source>
</evidence>
<name>A0ABP0CWQ9_9PEZI</name>
<dbReference type="InterPro" id="IPR051104">
    <property type="entry name" value="FAD_monoxygenase"/>
</dbReference>
<evidence type="ECO:0000256" key="5">
    <source>
        <dbReference type="SAM" id="MobiDB-lite"/>
    </source>
</evidence>
<protein>
    <recommendedName>
        <fullName evidence="6">FAD-binding domain-containing protein</fullName>
    </recommendedName>
</protein>